<accession>A0AAW1JE54</accession>
<evidence type="ECO:0000313" key="2">
    <source>
        <dbReference type="Proteomes" id="UP001458880"/>
    </source>
</evidence>
<proteinExistence type="predicted"/>
<gene>
    <name evidence="1" type="ORF">QE152_g30638</name>
</gene>
<dbReference type="AlphaFoldDB" id="A0AAW1JE54"/>
<organism evidence="1 2">
    <name type="scientific">Popillia japonica</name>
    <name type="common">Japanese beetle</name>
    <dbReference type="NCBI Taxonomy" id="7064"/>
    <lineage>
        <taxon>Eukaryota</taxon>
        <taxon>Metazoa</taxon>
        <taxon>Ecdysozoa</taxon>
        <taxon>Arthropoda</taxon>
        <taxon>Hexapoda</taxon>
        <taxon>Insecta</taxon>
        <taxon>Pterygota</taxon>
        <taxon>Neoptera</taxon>
        <taxon>Endopterygota</taxon>
        <taxon>Coleoptera</taxon>
        <taxon>Polyphaga</taxon>
        <taxon>Scarabaeiformia</taxon>
        <taxon>Scarabaeidae</taxon>
        <taxon>Rutelinae</taxon>
        <taxon>Popillia</taxon>
    </lineage>
</organism>
<protein>
    <submittedName>
        <fullName evidence="1">Uncharacterized protein</fullName>
    </submittedName>
</protein>
<reference evidence="1 2" key="1">
    <citation type="journal article" date="2024" name="BMC Genomics">
        <title>De novo assembly and annotation of Popillia japonica's genome with initial clues to its potential as an invasive pest.</title>
        <authorList>
            <person name="Cucini C."/>
            <person name="Boschi S."/>
            <person name="Funari R."/>
            <person name="Cardaioli E."/>
            <person name="Iannotti N."/>
            <person name="Marturano G."/>
            <person name="Paoli F."/>
            <person name="Bruttini M."/>
            <person name="Carapelli A."/>
            <person name="Frati F."/>
            <person name="Nardi F."/>
        </authorList>
    </citation>
    <scope>NUCLEOTIDE SEQUENCE [LARGE SCALE GENOMIC DNA]</scope>
    <source>
        <strain evidence="1">DMR45628</strain>
    </source>
</reference>
<comment type="caution">
    <text evidence="1">The sequence shown here is derived from an EMBL/GenBank/DDBJ whole genome shotgun (WGS) entry which is preliminary data.</text>
</comment>
<sequence length="106" mass="12376">MSDNRIETRDNIDKMDESAIDWCNNLIGDLRREMERLNDAHKLIEWERGLLRKERKLLQREREILNGTLNQSQVRKTESIGSAYSLHGTTLMKLRGAARLWLDGAP</sequence>
<name>A0AAW1JE54_POPJA</name>
<dbReference type="Proteomes" id="UP001458880">
    <property type="component" value="Unassembled WGS sequence"/>
</dbReference>
<keyword evidence="2" id="KW-1185">Reference proteome</keyword>
<dbReference type="EMBL" id="JASPKY010000414">
    <property type="protein sequence ID" value="KAK9701415.1"/>
    <property type="molecule type" value="Genomic_DNA"/>
</dbReference>
<evidence type="ECO:0000313" key="1">
    <source>
        <dbReference type="EMBL" id="KAK9701415.1"/>
    </source>
</evidence>